<evidence type="ECO:0000313" key="2">
    <source>
        <dbReference type="EMBL" id="SEA44939.1"/>
    </source>
</evidence>
<feature type="transmembrane region" description="Helical" evidence="1">
    <location>
        <begin position="6"/>
        <end position="28"/>
    </location>
</feature>
<feature type="transmembrane region" description="Helical" evidence="1">
    <location>
        <begin position="49"/>
        <end position="71"/>
    </location>
</feature>
<gene>
    <name evidence="2" type="ORF">SAMN05660909_01992</name>
</gene>
<accession>A0A1H4B9X5</accession>
<dbReference type="RefSeq" id="WP_089761161.1">
    <property type="nucleotide sequence ID" value="NZ_BKAT01000037.1"/>
</dbReference>
<keyword evidence="1" id="KW-0472">Membrane</keyword>
<dbReference type="OrthoDB" id="9913283at2"/>
<keyword evidence="1" id="KW-1133">Transmembrane helix</keyword>
<dbReference type="Proteomes" id="UP000199656">
    <property type="component" value="Unassembled WGS sequence"/>
</dbReference>
<name>A0A1H4B9X5_9BACT</name>
<sequence length="75" mass="8368">MEPNGGLRLILFLFIYVASIIGFIVVMTRRYKNKSIKFTWQTGAIKLDLRVLAGGIAVASILIMKMVLLLLDSLV</sequence>
<reference evidence="3" key="1">
    <citation type="submission" date="2016-10" db="EMBL/GenBank/DDBJ databases">
        <authorList>
            <person name="Varghese N."/>
            <person name="Submissions S."/>
        </authorList>
    </citation>
    <scope>NUCLEOTIDE SEQUENCE [LARGE SCALE GENOMIC DNA]</scope>
    <source>
        <strain evidence="3">DSM 23920</strain>
    </source>
</reference>
<evidence type="ECO:0000256" key="1">
    <source>
        <dbReference type="SAM" id="Phobius"/>
    </source>
</evidence>
<proteinExistence type="predicted"/>
<dbReference type="AlphaFoldDB" id="A0A1H4B9X5"/>
<organism evidence="2 3">
    <name type="scientific">Chitinophaga terrae</name>
    <name type="common">ex Kim and Jung 2007</name>
    <dbReference type="NCBI Taxonomy" id="408074"/>
    <lineage>
        <taxon>Bacteria</taxon>
        <taxon>Pseudomonadati</taxon>
        <taxon>Bacteroidota</taxon>
        <taxon>Chitinophagia</taxon>
        <taxon>Chitinophagales</taxon>
        <taxon>Chitinophagaceae</taxon>
        <taxon>Chitinophaga</taxon>
    </lineage>
</organism>
<keyword evidence="3" id="KW-1185">Reference proteome</keyword>
<dbReference type="STRING" id="408074.SAMN05660909_01992"/>
<evidence type="ECO:0000313" key="3">
    <source>
        <dbReference type="Proteomes" id="UP000199656"/>
    </source>
</evidence>
<protein>
    <submittedName>
        <fullName evidence="2">Uncharacterized protein</fullName>
    </submittedName>
</protein>
<dbReference type="EMBL" id="FNRL01000007">
    <property type="protein sequence ID" value="SEA44939.1"/>
    <property type="molecule type" value="Genomic_DNA"/>
</dbReference>
<keyword evidence="1" id="KW-0812">Transmembrane</keyword>